<feature type="signal peptide" evidence="1">
    <location>
        <begin position="1"/>
        <end position="17"/>
    </location>
</feature>
<name>C4JA86_MAIZE</name>
<dbReference type="KEGG" id="zma:100502307"/>
<dbReference type="KEGG" id="zma:118476375"/>
<feature type="chain" id="PRO_5002937569" evidence="1">
    <location>
        <begin position="18"/>
        <end position="402"/>
    </location>
</feature>
<keyword evidence="1" id="KW-0732">Signal</keyword>
<dbReference type="AlphaFoldDB" id="C4JA86"/>
<evidence type="ECO:0000256" key="1">
    <source>
        <dbReference type="SAM" id="SignalP"/>
    </source>
</evidence>
<sequence length="402" mass="44658">MRPWPLLLPCRVSLVLCAGHRSELRARLPHCSPSSPLCRAVSLSLSARPVGAHGRSVFAPWPSSMPWHLSARSFNFADSPSSHGAQPLCRGLSTLSPSAGALPNPHFGHFSLLRVSSSSVARTKLSARRGRFLARAAVLSQLPAACSSSGSAATSPSFLSSLRALLHCVDPHISLSSCVCAASSSRRVPSSPVELLPRAWIRPLTPSHMFFFPQLVDVVVPCAWPSEFVGHHDIPDIPVYRAMLWLLICAVPIRQSVPSPSNSYSSSRQTPSTLPHPVVVVPSPRFDASPYVLSPTCVRVDKRIPRKYREASSWSMPKCSVKGQNQNHRRLCGVLLNIERFQELWMEKKVKLHSILVSCLIEDFNRRLSSFPQTLNQVDNGELNHYFYYRFYDREIRRVVCV</sequence>
<evidence type="ECO:0000313" key="2">
    <source>
        <dbReference type="EMBL" id="ACR38086.1"/>
    </source>
</evidence>
<dbReference type="EMBL" id="BT087733">
    <property type="protein sequence ID" value="ACR38086.1"/>
    <property type="molecule type" value="mRNA"/>
</dbReference>
<protein>
    <submittedName>
        <fullName evidence="2">Uncharacterized protein</fullName>
    </submittedName>
</protein>
<dbReference type="GeneID" id="118476375"/>
<proteinExistence type="evidence at transcript level"/>
<dbReference type="RefSeq" id="NP_001183714.1">
    <property type="nucleotide sequence ID" value="NM_001196785.1"/>
</dbReference>
<organism evidence="2">
    <name type="scientific">Zea mays</name>
    <name type="common">Maize</name>
    <dbReference type="NCBI Taxonomy" id="4577"/>
    <lineage>
        <taxon>Eukaryota</taxon>
        <taxon>Viridiplantae</taxon>
        <taxon>Streptophyta</taxon>
        <taxon>Embryophyta</taxon>
        <taxon>Tracheophyta</taxon>
        <taxon>Spermatophyta</taxon>
        <taxon>Magnoliopsida</taxon>
        <taxon>Liliopsida</taxon>
        <taxon>Poales</taxon>
        <taxon>Poaceae</taxon>
        <taxon>PACMAD clade</taxon>
        <taxon>Panicoideae</taxon>
        <taxon>Andropogonodae</taxon>
        <taxon>Andropogoneae</taxon>
        <taxon>Tripsacinae</taxon>
        <taxon>Zea</taxon>
    </lineage>
</organism>
<reference evidence="2" key="1">
    <citation type="journal article" date="2009" name="PLoS Genet.">
        <title>Sequencing, mapping, and analysis of 27,455 maize full-length cDNAs.</title>
        <authorList>
            <person name="Soderlund C."/>
            <person name="Descour A."/>
            <person name="Kudrna D."/>
            <person name="Bomhoff M."/>
            <person name="Boyd L."/>
            <person name="Currie J."/>
            <person name="Angelova A."/>
            <person name="Collura K."/>
            <person name="Wissotski M."/>
            <person name="Ashley E."/>
            <person name="Morrow D."/>
            <person name="Fernandes J."/>
            <person name="Walbot V."/>
            <person name="Yu Y."/>
        </authorList>
    </citation>
    <scope>NUCLEOTIDE SEQUENCE</scope>
    <source>
        <strain evidence="2">B73</strain>
    </source>
</reference>
<accession>C4JA86</accession>
<dbReference type="GeneID" id="100502307"/>
<dbReference type="RefSeq" id="XP_035821267.1">
    <property type="nucleotide sequence ID" value="XM_035965374.1"/>
</dbReference>